<dbReference type="InterPro" id="IPR004090">
    <property type="entry name" value="Chemotax_Me-accpt_rcpt"/>
</dbReference>
<name>A0A2A7ML75_9CLOT</name>
<dbReference type="CDD" id="cd11386">
    <property type="entry name" value="MCP_signal"/>
    <property type="match status" value="1"/>
</dbReference>
<dbReference type="GO" id="GO:0007165">
    <property type="term" value="P:signal transduction"/>
    <property type="evidence" value="ECO:0007669"/>
    <property type="project" value="UniProtKB-KW"/>
</dbReference>
<dbReference type="PROSITE" id="PS50885">
    <property type="entry name" value="HAMP"/>
    <property type="match status" value="1"/>
</dbReference>
<proteinExistence type="inferred from homology"/>
<dbReference type="PROSITE" id="PS50192">
    <property type="entry name" value="T_SNARE"/>
    <property type="match status" value="1"/>
</dbReference>
<dbReference type="GO" id="GO:0004888">
    <property type="term" value="F:transmembrane signaling receptor activity"/>
    <property type="evidence" value="ECO:0007669"/>
    <property type="project" value="InterPro"/>
</dbReference>
<keyword evidence="3" id="KW-0807">Transducer</keyword>
<dbReference type="InterPro" id="IPR000727">
    <property type="entry name" value="T_SNARE_dom"/>
</dbReference>
<dbReference type="InterPro" id="IPR024478">
    <property type="entry name" value="HlyB_4HB_MCP"/>
</dbReference>
<dbReference type="InterPro" id="IPR003660">
    <property type="entry name" value="HAMP_dom"/>
</dbReference>
<feature type="domain" description="T-SNARE coiled-coil homology" evidence="6">
    <location>
        <begin position="480"/>
        <end position="542"/>
    </location>
</feature>
<dbReference type="RefSeq" id="WP_058296473.1">
    <property type="nucleotide sequence ID" value="NZ_CAMRXG010000019.1"/>
</dbReference>
<evidence type="ECO:0000256" key="2">
    <source>
        <dbReference type="ARBA" id="ARBA00029447"/>
    </source>
</evidence>
<dbReference type="Gene3D" id="1.10.287.950">
    <property type="entry name" value="Methyl-accepting chemotaxis protein"/>
    <property type="match status" value="1"/>
</dbReference>
<dbReference type="Pfam" id="PF00672">
    <property type="entry name" value="HAMP"/>
    <property type="match status" value="1"/>
</dbReference>
<dbReference type="InterPro" id="IPR004089">
    <property type="entry name" value="MCPsignal_dom"/>
</dbReference>
<comment type="caution">
    <text evidence="8">The sequence shown here is derived from an EMBL/GenBank/DDBJ whole genome shotgun (WGS) entry which is preliminary data.</text>
</comment>
<keyword evidence="1" id="KW-0145">Chemotaxis</keyword>
<evidence type="ECO:0000259" key="6">
    <source>
        <dbReference type="PROSITE" id="PS50192"/>
    </source>
</evidence>
<evidence type="ECO:0000256" key="1">
    <source>
        <dbReference type="ARBA" id="ARBA00022500"/>
    </source>
</evidence>
<keyword evidence="4" id="KW-0472">Membrane</keyword>
<dbReference type="GO" id="GO:0006935">
    <property type="term" value="P:chemotaxis"/>
    <property type="evidence" value="ECO:0007669"/>
    <property type="project" value="UniProtKB-KW"/>
</dbReference>
<evidence type="ECO:0000259" key="5">
    <source>
        <dbReference type="PROSITE" id="PS50111"/>
    </source>
</evidence>
<keyword evidence="9" id="KW-1185">Reference proteome</keyword>
<sequence>MKKKIIDTNHGNISIRKKLIKSFRYLSSLGIILALLGVVFLIQTNYKYKNAIQNYGYSQGTIGKLGMEFNNQTALSRDVVLATNRTELNNANIALNKNTSNIENLLLEVSKTIISPKEKEIYNKLTDDIIEYKKTRERVLDLALAGSIEKAKNELKGNGADTANKVEEDMNKLLEANIAQCDEVIRNLSYLKIMSICITFMAIIFFVIISSKLSNKILKSISDPLENIKDAAGKIAEGKLNVEIECSTGDEFEDLALSFKKMIKNLKEYISEIDEVLAHIAKGNLNITTDGNYRGDFIQLKNSLDNILSSLNETFYEIKEATTQVSGGSEQVSKTAQSLSEGATDQASAIEELKISIGEINKQVKSNSKNSKKTDEIVKELAKRINESNKEMDNMVVAMRDIENSSKNIKNIVKTIDDIAEQTNLLALNASIEAARAGGVGKGFAVVADEVRKLSEESSEAVKKTTELIENSIKSVESGKIIASKTSDSLQKVVQNTQKATNLAMDIAKSSEEQALFIDRINDRVEQISDVIQSNSAVAEESAAASEELTAQAETLDCMIKKFKLINI</sequence>
<dbReference type="PANTHER" id="PTHR43531:SF11">
    <property type="entry name" value="METHYL-ACCEPTING CHEMOTAXIS PROTEIN 3"/>
    <property type="match status" value="1"/>
</dbReference>
<dbReference type="PANTHER" id="PTHR43531">
    <property type="entry name" value="PROTEIN ICFG"/>
    <property type="match status" value="1"/>
</dbReference>
<dbReference type="AlphaFoldDB" id="A0A2A7ML75"/>
<dbReference type="Proteomes" id="UP000220840">
    <property type="component" value="Unassembled WGS sequence"/>
</dbReference>
<gene>
    <name evidence="8" type="ORF">CQ394_11730</name>
</gene>
<reference evidence="8 9" key="1">
    <citation type="submission" date="2017-10" db="EMBL/GenBank/DDBJ databases">
        <title>Effective Description of Clostridium neonatale sp. nov. linked to necrotizing enterocolitis in neonates and a clarification of species assignable to the genus Clostridium (Prazmowski 1880) emend. Lawson and Rainey 2016.</title>
        <authorList>
            <person name="Bernard K."/>
            <person name="Burdz T."/>
            <person name="Wiebe D."/>
            <person name="Balcewich B."/>
            <person name="Alfa M."/>
            <person name="Bernier A.-M."/>
        </authorList>
    </citation>
    <scope>NUCLEOTIDE SEQUENCE [LARGE SCALE GENOMIC DNA]</scope>
    <source>
        <strain evidence="8 9">LCDC99A005</strain>
    </source>
</reference>
<dbReference type="Pfam" id="PF12729">
    <property type="entry name" value="4HB_MCP_1"/>
    <property type="match status" value="1"/>
</dbReference>
<evidence type="ECO:0000256" key="4">
    <source>
        <dbReference type="SAM" id="Phobius"/>
    </source>
</evidence>
<feature type="transmembrane region" description="Helical" evidence="4">
    <location>
        <begin position="23"/>
        <end position="42"/>
    </location>
</feature>
<evidence type="ECO:0000259" key="7">
    <source>
        <dbReference type="PROSITE" id="PS50885"/>
    </source>
</evidence>
<dbReference type="CDD" id="cd06225">
    <property type="entry name" value="HAMP"/>
    <property type="match status" value="1"/>
</dbReference>
<accession>A0A2A7ML75</accession>
<evidence type="ECO:0000313" key="8">
    <source>
        <dbReference type="EMBL" id="PEG32329.1"/>
    </source>
</evidence>
<dbReference type="SMART" id="SM00283">
    <property type="entry name" value="MA"/>
    <property type="match status" value="1"/>
</dbReference>
<dbReference type="GO" id="GO:0005886">
    <property type="term" value="C:plasma membrane"/>
    <property type="evidence" value="ECO:0007669"/>
    <property type="project" value="TreeGrafter"/>
</dbReference>
<dbReference type="EMBL" id="PDCJ01000001">
    <property type="protein sequence ID" value="PEG32329.1"/>
    <property type="molecule type" value="Genomic_DNA"/>
</dbReference>
<feature type="domain" description="Methyl-accepting transducer" evidence="5">
    <location>
        <begin position="321"/>
        <end position="550"/>
    </location>
</feature>
<feature type="transmembrane region" description="Helical" evidence="4">
    <location>
        <begin position="190"/>
        <end position="209"/>
    </location>
</feature>
<organism evidence="8 9">
    <name type="scientific">Clostridium neonatale</name>
    <dbReference type="NCBI Taxonomy" id="137838"/>
    <lineage>
        <taxon>Bacteria</taxon>
        <taxon>Bacillati</taxon>
        <taxon>Bacillota</taxon>
        <taxon>Clostridia</taxon>
        <taxon>Eubacteriales</taxon>
        <taxon>Clostridiaceae</taxon>
        <taxon>Clostridium</taxon>
    </lineage>
</organism>
<dbReference type="STRING" id="137838.GCA_001458595_03837"/>
<keyword evidence="4" id="KW-1133">Transmembrane helix</keyword>
<dbReference type="SMART" id="SM00304">
    <property type="entry name" value="HAMP"/>
    <property type="match status" value="1"/>
</dbReference>
<dbReference type="Gene3D" id="6.10.340.10">
    <property type="match status" value="1"/>
</dbReference>
<evidence type="ECO:0000313" key="9">
    <source>
        <dbReference type="Proteomes" id="UP000220840"/>
    </source>
</evidence>
<comment type="similarity">
    <text evidence="2">Belongs to the methyl-accepting chemotaxis (MCP) protein family.</text>
</comment>
<dbReference type="PRINTS" id="PR00260">
    <property type="entry name" value="CHEMTRNSDUCR"/>
</dbReference>
<dbReference type="OrthoDB" id="9814363at2"/>
<dbReference type="SUPFAM" id="SSF58104">
    <property type="entry name" value="Methyl-accepting chemotaxis protein (MCP) signaling domain"/>
    <property type="match status" value="1"/>
</dbReference>
<dbReference type="PROSITE" id="PS50111">
    <property type="entry name" value="CHEMOTAXIS_TRANSDUC_2"/>
    <property type="match status" value="1"/>
</dbReference>
<keyword evidence="4" id="KW-0812">Transmembrane</keyword>
<dbReference type="InterPro" id="IPR051310">
    <property type="entry name" value="MCP_chemotaxis"/>
</dbReference>
<feature type="domain" description="HAMP" evidence="7">
    <location>
        <begin position="219"/>
        <end position="271"/>
    </location>
</feature>
<evidence type="ECO:0000256" key="3">
    <source>
        <dbReference type="PROSITE-ProRule" id="PRU00284"/>
    </source>
</evidence>
<protein>
    <submittedName>
        <fullName evidence="8">Methyl-accepting chemotaxis protein</fullName>
    </submittedName>
</protein>
<dbReference type="Pfam" id="PF00015">
    <property type="entry name" value="MCPsignal"/>
    <property type="match status" value="1"/>
</dbReference>